<dbReference type="Pfam" id="PF00440">
    <property type="entry name" value="TetR_N"/>
    <property type="match status" value="1"/>
</dbReference>
<dbReference type="InterPro" id="IPR050109">
    <property type="entry name" value="HTH-type_TetR-like_transc_reg"/>
</dbReference>
<evidence type="ECO:0000256" key="3">
    <source>
        <dbReference type="ARBA" id="ARBA00023163"/>
    </source>
</evidence>
<dbReference type="PANTHER" id="PTHR30055">
    <property type="entry name" value="HTH-TYPE TRANSCRIPTIONAL REGULATOR RUTR"/>
    <property type="match status" value="1"/>
</dbReference>
<protein>
    <submittedName>
        <fullName evidence="5">Transcriptional regulator, TetR family</fullName>
    </submittedName>
</protein>
<proteinExistence type="predicted"/>
<dbReference type="GO" id="GO:0003700">
    <property type="term" value="F:DNA-binding transcription factor activity"/>
    <property type="evidence" value="ECO:0007669"/>
    <property type="project" value="TreeGrafter"/>
</dbReference>
<keyword evidence="3" id="KW-0804">Transcription</keyword>
<dbReference type="Gene3D" id="1.10.357.10">
    <property type="entry name" value="Tetracycline Repressor, domain 2"/>
    <property type="match status" value="2"/>
</dbReference>
<dbReference type="EMBL" id="CZQE01000010">
    <property type="protein sequence ID" value="CUS43129.1"/>
    <property type="molecule type" value="Genomic_DNA"/>
</dbReference>
<feature type="domain" description="HTH tetR-type" evidence="4">
    <location>
        <begin position="195"/>
        <end position="255"/>
    </location>
</feature>
<dbReference type="SUPFAM" id="SSF46689">
    <property type="entry name" value="Homeodomain-like"/>
    <property type="match status" value="2"/>
</dbReference>
<accession>A0A160TIW3</accession>
<evidence type="ECO:0000256" key="1">
    <source>
        <dbReference type="ARBA" id="ARBA00023015"/>
    </source>
</evidence>
<dbReference type="AlphaFoldDB" id="A0A160TIW3"/>
<evidence type="ECO:0000256" key="2">
    <source>
        <dbReference type="ARBA" id="ARBA00023125"/>
    </source>
</evidence>
<reference evidence="5" key="1">
    <citation type="submission" date="2015-10" db="EMBL/GenBank/DDBJ databases">
        <authorList>
            <person name="Gilbert D.G."/>
        </authorList>
    </citation>
    <scope>NUCLEOTIDE SEQUENCE</scope>
</reference>
<dbReference type="PANTHER" id="PTHR30055:SF234">
    <property type="entry name" value="HTH-TYPE TRANSCRIPTIONAL REGULATOR BETI"/>
    <property type="match status" value="1"/>
</dbReference>
<feature type="domain" description="HTH tetR-type" evidence="4">
    <location>
        <begin position="1"/>
        <end position="48"/>
    </location>
</feature>
<evidence type="ECO:0000259" key="4">
    <source>
        <dbReference type="PROSITE" id="PS50977"/>
    </source>
</evidence>
<keyword evidence="2" id="KW-0238">DNA-binding</keyword>
<keyword evidence="1" id="KW-0805">Transcription regulation</keyword>
<dbReference type="PROSITE" id="PS50977">
    <property type="entry name" value="HTH_TETR_2"/>
    <property type="match status" value="2"/>
</dbReference>
<evidence type="ECO:0000313" key="5">
    <source>
        <dbReference type="EMBL" id="CUS43129.1"/>
    </source>
</evidence>
<dbReference type="GO" id="GO:0000976">
    <property type="term" value="F:transcription cis-regulatory region binding"/>
    <property type="evidence" value="ECO:0007669"/>
    <property type="project" value="TreeGrafter"/>
</dbReference>
<dbReference type="InterPro" id="IPR001647">
    <property type="entry name" value="HTH_TetR"/>
</dbReference>
<sequence length="385" mass="41196">MLAEAGSSRLTHRLVAAAAGVSLAATTYHYATKRDMIADASGRLLDGYVRSFRRAAERQRRGDGVATDLAGFATRLLANATGRHRKSALAWCEIILDAARSAEGHVLADAWFRELLTVWTDLAGAMDGERNDHAVESAIDTVIGLLFITLPLDLTSAQLGAVLSGGADPAVEWAPLSAPQASDVSSPTRRTNKARETRERILDGAIEVLIAQGAGAITYNAVAAQSALTTAAPAYHFGSIEGLLKAAEGELFARSKGRYRDMVTSAQVVGPPLDVLADMTAAVFVREVTQHGRAAIAIYSIGLESSRRLELRPAVWDVVMDQTKAWKRRLELLGPTASPLDAMRMQAVFIGKQIRALSTGSPLARLALARGEFRSEIVAIIDNTK</sequence>
<organism evidence="5">
    <name type="scientific">hydrothermal vent metagenome</name>
    <dbReference type="NCBI Taxonomy" id="652676"/>
    <lineage>
        <taxon>unclassified sequences</taxon>
        <taxon>metagenomes</taxon>
        <taxon>ecological metagenomes</taxon>
    </lineage>
</organism>
<dbReference type="InterPro" id="IPR009057">
    <property type="entry name" value="Homeodomain-like_sf"/>
</dbReference>
<name>A0A160TIW3_9ZZZZ</name>
<gene>
    <name evidence="5" type="ORF">MGWOODY_Smn2464</name>
</gene>